<keyword evidence="1" id="KW-0479">Metal-binding</keyword>
<feature type="region of interest" description="Disordered" evidence="5">
    <location>
        <begin position="185"/>
        <end position="281"/>
    </location>
</feature>
<dbReference type="PANTHER" id="PTHR23235">
    <property type="entry name" value="KRUEPPEL-LIKE TRANSCRIPTION FACTOR"/>
    <property type="match status" value="1"/>
</dbReference>
<proteinExistence type="predicted"/>
<keyword evidence="2 4" id="KW-0863">Zinc-finger</keyword>
<dbReference type="PROSITE" id="PS50157">
    <property type="entry name" value="ZINC_FINGER_C2H2_2"/>
    <property type="match status" value="2"/>
</dbReference>
<dbReference type="PANTHER" id="PTHR23235:SF120">
    <property type="entry name" value="KRUPPEL-LIKE FACTOR 15"/>
    <property type="match status" value="1"/>
</dbReference>
<reference evidence="7 8" key="1">
    <citation type="submission" date="2024-06" db="EMBL/GenBank/DDBJ databases">
        <title>Complete genome of Phlyctema vagabunda strain 19-DSS-EL-015.</title>
        <authorList>
            <person name="Fiorenzani C."/>
        </authorList>
    </citation>
    <scope>NUCLEOTIDE SEQUENCE [LARGE SCALE GENOMIC DNA]</scope>
    <source>
        <strain evidence="7 8">19-DSS-EL-015</strain>
    </source>
</reference>
<dbReference type="EMBL" id="JBFCZG010000003">
    <property type="protein sequence ID" value="KAL3424199.1"/>
    <property type="molecule type" value="Genomic_DNA"/>
</dbReference>
<feature type="compositionally biased region" description="Low complexity" evidence="5">
    <location>
        <begin position="203"/>
        <end position="216"/>
    </location>
</feature>
<dbReference type="SMART" id="SM00355">
    <property type="entry name" value="ZnF_C2H2"/>
    <property type="match status" value="2"/>
</dbReference>
<feature type="compositionally biased region" description="Polar residues" evidence="5">
    <location>
        <begin position="235"/>
        <end position="265"/>
    </location>
</feature>
<dbReference type="SUPFAM" id="SSF57667">
    <property type="entry name" value="beta-beta-alpha zinc fingers"/>
    <property type="match status" value="1"/>
</dbReference>
<keyword evidence="3" id="KW-0862">Zinc</keyword>
<dbReference type="InterPro" id="IPR036236">
    <property type="entry name" value="Znf_C2H2_sf"/>
</dbReference>
<gene>
    <name evidence="7" type="ORF">PVAG01_03480</name>
</gene>
<dbReference type="Pfam" id="PF00096">
    <property type="entry name" value="zf-C2H2"/>
    <property type="match status" value="1"/>
</dbReference>
<evidence type="ECO:0000256" key="5">
    <source>
        <dbReference type="SAM" id="MobiDB-lite"/>
    </source>
</evidence>
<keyword evidence="8" id="KW-1185">Reference proteome</keyword>
<dbReference type="Gene3D" id="3.30.160.60">
    <property type="entry name" value="Classic Zinc Finger"/>
    <property type="match status" value="2"/>
</dbReference>
<dbReference type="InterPro" id="IPR013087">
    <property type="entry name" value="Znf_C2H2_type"/>
</dbReference>
<evidence type="ECO:0000256" key="4">
    <source>
        <dbReference type="PROSITE-ProRule" id="PRU00042"/>
    </source>
</evidence>
<evidence type="ECO:0000256" key="1">
    <source>
        <dbReference type="ARBA" id="ARBA00022723"/>
    </source>
</evidence>
<name>A0ABR4PLM1_9HELO</name>
<protein>
    <recommendedName>
        <fullName evidence="6">C2H2-type domain-containing protein</fullName>
    </recommendedName>
</protein>
<organism evidence="7 8">
    <name type="scientific">Phlyctema vagabunda</name>
    <dbReference type="NCBI Taxonomy" id="108571"/>
    <lineage>
        <taxon>Eukaryota</taxon>
        <taxon>Fungi</taxon>
        <taxon>Dikarya</taxon>
        <taxon>Ascomycota</taxon>
        <taxon>Pezizomycotina</taxon>
        <taxon>Leotiomycetes</taxon>
        <taxon>Helotiales</taxon>
        <taxon>Dermateaceae</taxon>
        <taxon>Phlyctema</taxon>
    </lineage>
</organism>
<comment type="caution">
    <text evidence="7">The sequence shown here is derived from an EMBL/GenBank/DDBJ whole genome shotgun (WGS) entry which is preliminary data.</text>
</comment>
<sequence>MQNIDHHRQPSDTISSSISCPNFRSMDHSFIPNSSWNLSSITASSTRQHFIESSEFPDSSYYSQTPTKEVRRNSSMGELHSMSTTAPDIFYDSQDMDFSFADSYYQDSFTDYQVPSLPTSSNDSFVYHGHYHSTPMSDMSSNYNSSFDSQLPYNGGCADSGDTYAMHPEAHNFGLDSGYVYSSQASKDHSVSGTPVRRTLPPSYLGSASSSISQSSGDRLEYFMSPSPGAETDQDSPFTTPSKCSTPSQRNFPGLETSLSLQRVQSEPAVERKTANKKYPLPDNLSVQKQAKRCCPWPGCQGRFQRQEHLKRHMKTHRNEIKLPCQFCGKVFGRADNLKSHIRLHMHPKKKSSRTDFFPGARRVYEEMSRKTRTMGNIQFVHEMIR</sequence>
<feature type="domain" description="C2H2-type" evidence="6">
    <location>
        <begin position="323"/>
        <end position="350"/>
    </location>
</feature>
<evidence type="ECO:0000313" key="8">
    <source>
        <dbReference type="Proteomes" id="UP001629113"/>
    </source>
</evidence>
<evidence type="ECO:0000256" key="3">
    <source>
        <dbReference type="ARBA" id="ARBA00022833"/>
    </source>
</evidence>
<dbReference type="Proteomes" id="UP001629113">
    <property type="component" value="Unassembled WGS sequence"/>
</dbReference>
<evidence type="ECO:0000256" key="2">
    <source>
        <dbReference type="ARBA" id="ARBA00022771"/>
    </source>
</evidence>
<evidence type="ECO:0000313" key="7">
    <source>
        <dbReference type="EMBL" id="KAL3424199.1"/>
    </source>
</evidence>
<evidence type="ECO:0000259" key="6">
    <source>
        <dbReference type="PROSITE" id="PS50157"/>
    </source>
</evidence>
<feature type="domain" description="C2H2-type" evidence="6">
    <location>
        <begin position="293"/>
        <end position="322"/>
    </location>
</feature>
<feature type="region of interest" description="Disordered" evidence="5">
    <location>
        <begin position="57"/>
        <end position="79"/>
    </location>
</feature>
<accession>A0ABR4PLM1</accession>
<dbReference type="PROSITE" id="PS00028">
    <property type="entry name" value="ZINC_FINGER_C2H2_1"/>
    <property type="match status" value="2"/>
</dbReference>